<dbReference type="Proteomes" id="UP000559182">
    <property type="component" value="Unassembled WGS sequence"/>
</dbReference>
<keyword evidence="3" id="KW-1185">Reference proteome</keyword>
<gene>
    <name evidence="2" type="ORF">FHU39_003781</name>
</gene>
<dbReference type="Pfam" id="PF13228">
    <property type="entry name" value="DUF4037"/>
    <property type="match status" value="1"/>
</dbReference>
<evidence type="ECO:0000313" key="2">
    <source>
        <dbReference type="EMBL" id="MBB2893750.1"/>
    </source>
</evidence>
<evidence type="ECO:0000259" key="1">
    <source>
        <dbReference type="Pfam" id="PF13228"/>
    </source>
</evidence>
<comment type="caution">
    <text evidence="2">The sequence shown here is derived from an EMBL/GenBank/DDBJ whole genome shotgun (WGS) entry which is preliminary data.</text>
</comment>
<dbReference type="AlphaFoldDB" id="A0A839N7J9"/>
<name>A0A839N7J9_9MICO</name>
<organism evidence="2 3">
    <name type="scientific">Flexivirga oryzae</name>
    <dbReference type="NCBI Taxonomy" id="1794944"/>
    <lineage>
        <taxon>Bacteria</taxon>
        <taxon>Bacillati</taxon>
        <taxon>Actinomycetota</taxon>
        <taxon>Actinomycetes</taxon>
        <taxon>Micrococcales</taxon>
        <taxon>Dermacoccaceae</taxon>
        <taxon>Flexivirga</taxon>
    </lineage>
</organism>
<dbReference type="EMBL" id="JACHVQ010000003">
    <property type="protein sequence ID" value="MBB2893750.1"/>
    <property type="molecule type" value="Genomic_DNA"/>
</dbReference>
<dbReference type="RefSeq" id="WP_183322189.1">
    <property type="nucleotide sequence ID" value="NZ_JACHVQ010000003.1"/>
</dbReference>
<protein>
    <recommendedName>
        <fullName evidence="1">DUF4037 domain-containing protein</fullName>
    </recommendedName>
</protein>
<reference evidence="2 3" key="1">
    <citation type="submission" date="2020-08" db="EMBL/GenBank/DDBJ databases">
        <title>Sequencing the genomes of 1000 actinobacteria strains.</title>
        <authorList>
            <person name="Klenk H.-P."/>
        </authorList>
    </citation>
    <scope>NUCLEOTIDE SEQUENCE [LARGE SCALE GENOMIC DNA]</scope>
    <source>
        <strain evidence="2 3">DSM 105369</strain>
    </source>
</reference>
<dbReference type="InterPro" id="IPR025117">
    <property type="entry name" value="DUF4037"/>
</dbReference>
<sequence>MDGRALSRAYFEDVVAPLLARRFPGLRYAAARLGTGSDVLGFDDAVSQDHDFGLRLTLLTPHDRINEVVESLDAELPADYRDWPTRFSTSWARDARPQIEVTSASDFGRSRLGVDATAPLSVTDWLSLTGQAVLEVTGGPVFADGAGELTAMRQRLEWYPHDLWLHLLACDWTQAGEELSFVGRSASRGDDLGSRVLAGRLAHVGMHLGFLLERRWPPYSKWLGTAFARLPRASAALPGFRAAVAAPTWQEREDGLAEGFAALGRLQGELGLPATEPVTVPHFDRPFRRVADIARLLLEEIVDADVRALPYGVGNIEQVSAATKVLVDARRRRDLMSSLTTGGAG</sequence>
<proteinExistence type="predicted"/>
<feature type="domain" description="DUF4037" evidence="1">
    <location>
        <begin position="125"/>
        <end position="223"/>
    </location>
</feature>
<evidence type="ECO:0000313" key="3">
    <source>
        <dbReference type="Proteomes" id="UP000559182"/>
    </source>
</evidence>
<accession>A0A839N7J9</accession>